<feature type="region of interest" description="Disordered" evidence="1">
    <location>
        <begin position="26"/>
        <end position="48"/>
    </location>
</feature>
<dbReference type="OrthoDB" id="4749997at2"/>
<dbReference type="EMBL" id="MAEM01000261">
    <property type="protein sequence ID" value="OBS01611.1"/>
    <property type="molecule type" value="Genomic_DNA"/>
</dbReference>
<organism evidence="3 4">
    <name type="scientific">Mycobacterium gordonae</name>
    <dbReference type="NCBI Taxonomy" id="1778"/>
    <lineage>
        <taxon>Bacteria</taxon>
        <taxon>Bacillati</taxon>
        <taxon>Actinomycetota</taxon>
        <taxon>Actinomycetes</taxon>
        <taxon>Mycobacteriales</taxon>
        <taxon>Mycobacteriaceae</taxon>
        <taxon>Mycobacterium</taxon>
    </lineage>
</organism>
<name>A0A1A6BH40_MYCGO</name>
<proteinExistence type="predicted"/>
<dbReference type="Proteomes" id="UP000093757">
    <property type="component" value="Unassembled WGS sequence"/>
</dbReference>
<dbReference type="RefSeq" id="WP_065134129.1">
    <property type="nucleotide sequence ID" value="NZ_MAEM01000261.1"/>
</dbReference>
<evidence type="ECO:0000313" key="4">
    <source>
        <dbReference type="Proteomes" id="UP000093757"/>
    </source>
</evidence>
<feature type="chain" id="PRO_5039253377" evidence="2">
    <location>
        <begin position="21"/>
        <end position="81"/>
    </location>
</feature>
<reference evidence="3 4" key="1">
    <citation type="submission" date="2016-06" db="EMBL/GenBank/DDBJ databases">
        <authorList>
            <person name="Kjaerup R.B."/>
            <person name="Dalgaard T.S."/>
            <person name="Juul-Madsen H.R."/>
        </authorList>
    </citation>
    <scope>NUCLEOTIDE SEQUENCE [LARGE SCALE GENOMIC DNA]</scope>
    <source>
        <strain evidence="3 4">1245752.6</strain>
    </source>
</reference>
<feature type="signal peptide" evidence="2">
    <location>
        <begin position="1"/>
        <end position="20"/>
    </location>
</feature>
<protein>
    <submittedName>
        <fullName evidence="3">Uncharacterized protein</fullName>
    </submittedName>
</protein>
<gene>
    <name evidence="3" type="ORF">A9W98_19315</name>
</gene>
<accession>A0A1A6BH40</accession>
<evidence type="ECO:0000256" key="2">
    <source>
        <dbReference type="SAM" id="SignalP"/>
    </source>
</evidence>
<sequence>MKMQKLIGTALMAGALGAGALGVGAGTAAAKPGPNIPGPPGPPVPVIDNNWRPAPGQIKQFCPWQSPPGQWIGGPHGIPCT</sequence>
<evidence type="ECO:0000313" key="3">
    <source>
        <dbReference type="EMBL" id="OBS01611.1"/>
    </source>
</evidence>
<dbReference type="AlphaFoldDB" id="A0A1A6BH40"/>
<evidence type="ECO:0000256" key="1">
    <source>
        <dbReference type="SAM" id="MobiDB-lite"/>
    </source>
</evidence>
<feature type="compositionally biased region" description="Pro residues" evidence="1">
    <location>
        <begin position="34"/>
        <end position="45"/>
    </location>
</feature>
<keyword evidence="2" id="KW-0732">Signal</keyword>
<comment type="caution">
    <text evidence="3">The sequence shown here is derived from an EMBL/GenBank/DDBJ whole genome shotgun (WGS) entry which is preliminary data.</text>
</comment>